<name>A0A7C2V6C2_9AQUI</name>
<dbReference type="Gene3D" id="3.40.30.10">
    <property type="entry name" value="Glutaredoxin"/>
    <property type="match status" value="1"/>
</dbReference>
<dbReference type="InterPro" id="IPR036249">
    <property type="entry name" value="Thioredoxin-like_sf"/>
</dbReference>
<organism evidence="2">
    <name type="scientific">Hydrogenobacter sp</name>
    <dbReference type="NCBI Taxonomy" id="2152829"/>
    <lineage>
        <taxon>Bacteria</taxon>
        <taxon>Pseudomonadati</taxon>
        <taxon>Aquificota</taxon>
        <taxon>Aquificia</taxon>
        <taxon>Aquificales</taxon>
        <taxon>Aquificaceae</taxon>
        <taxon>Hydrogenobacter</taxon>
    </lineage>
</organism>
<accession>A0A7C2V6C2</accession>
<protein>
    <submittedName>
        <fullName evidence="2">Thioredoxin</fullName>
    </submittedName>
</protein>
<dbReference type="Pfam" id="PF13098">
    <property type="entry name" value="Thioredoxin_2"/>
    <property type="match status" value="1"/>
</dbReference>
<dbReference type="PROSITE" id="PS51257">
    <property type="entry name" value="PROKAR_LIPOPROTEIN"/>
    <property type="match status" value="1"/>
</dbReference>
<evidence type="ECO:0000259" key="1">
    <source>
        <dbReference type="PROSITE" id="PS51352"/>
    </source>
</evidence>
<comment type="caution">
    <text evidence="2">The sequence shown here is derived from an EMBL/GenBank/DDBJ whole genome shotgun (WGS) entry which is preliminary data.</text>
</comment>
<dbReference type="AlphaFoldDB" id="A0A7C2V6C2"/>
<sequence>MKRLLIFLLAVVFIASCDKGTKAISSEIKDITPKSPYAMLIVESESCIYCKQLKKDLQKPELSAELQGIDVYSILYESNAKVKYILKGRENISTEEDLAKALGVNSFPQIFFYDKKGNIILHIPGYQPPRTLACSIRFIKEEKYKQANFMEYIKSKECM</sequence>
<feature type="domain" description="Thioredoxin" evidence="1">
    <location>
        <begin position="4"/>
        <end position="144"/>
    </location>
</feature>
<evidence type="ECO:0000313" key="2">
    <source>
        <dbReference type="EMBL" id="HEW45441.1"/>
    </source>
</evidence>
<dbReference type="SUPFAM" id="SSF52833">
    <property type="entry name" value="Thioredoxin-like"/>
    <property type="match status" value="1"/>
</dbReference>
<dbReference type="EMBL" id="DSFP01000027">
    <property type="protein sequence ID" value="HEW45441.1"/>
    <property type="molecule type" value="Genomic_DNA"/>
</dbReference>
<dbReference type="InterPro" id="IPR012336">
    <property type="entry name" value="Thioredoxin-like_fold"/>
</dbReference>
<dbReference type="InterPro" id="IPR013766">
    <property type="entry name" value="Thioredoxin_domain"/>
</dbReference>
<dbReference type="PROSITE" id="PS51352">
    <property type="entry name" value="THIOREDOXIN_2"/>
    <property type="match status" value="1"/>
</dbReference>
<proteinExistence type="predicted"/>
<gene>
    <name evidence="2" type="ORF">ENO47_02040</name>
</gene>
<reference evidence="2" key="1">
    <citation type="journal article" date="2020" name="mSystems">
        <title>Genome- and Community-Level Interaction Insights into Carbon Utilization and Element Cycling Functions of Hydrothermarchaeota in Hydrothermal Sediment.</title>
        <authorList>
            <person name="Zhou Z."/>
            <person name="Liu Y."/>
            <person name="Xu W."/>
            <person name="Pan J."/>
            <person name="Luo Z.H."/>
            <person name="Li M."/>
        </authorList>
    </citation>
    <scope>NUCLEOTIDE SEQUENCE [LARGE SCALE GENOMIC DNA]</scope>
    <source>
        <strain evidence="2">SpSt-132</strain>
    </source>
</reference>